<gene>
    <name evidence="3" type="ORF">ABB05_15055</name>
</gene>
<feature type="region of interest" description="Disordered" evidence="1">
    <location>
        <begin position="35"/>
        <end position="54"/>
    </location>
</feature>
<keyword evidence="4" id="KW-1185">Reference proteome</keyword>
<evidence type="ECO:0000259" key="2">
    <source>
        <dbReference type="Pfam" id="PF14238"/>
    </source>
</evidence>
<dbReference type="STRING" id="217031.ABB05_15055"/>
<dbReference type="RefSeq" id="WP_057989467.1">
    <property type="nucleotide sequence ID" value="NZ_LDJR01000056.1"/>
</dbReference>
<accession>A0A177ZKA6</accession>
<evidence type="ECO:0000313" key="4">
    <source>
        <dbReference type="Proteomes" id="UP000077881"/>
    </source>
</evidence>
<proteinExistence type="predicted"/>
<dbReference type="AlphaFoldDB" id="A0A177ZKA6"/>
<dbReference type="Pfam" id="PF14238">
    <property type="entry name" value="DUF4340"/>
    <property type="match status" value="1"/>
</dbReference>
<feature type="domain" description="DUF4340" evidence="2">
    <location>
        <begin position="109"/>
        <end position="272"/>
    </location>
</feature>
<dbReference type="EMBL" id="LDJR01000056">
    <property type="protein sequence ID" value="OAK68407.1"/>
    <property type="molecule type" value="Genomic_DNA"/>
</dbReference>
<name>A0A177ZKA6_9BACI</name>
<dbReference type="InterPro" id="IPR025641">
    <property type="entry name" value="DUF4340"/>
</dbReference>
<comment type="caution">
    <text evidence="3">The sequence shown here is derived from an EMBL/GenBank/DDBJ whole genome shotgun (WGS) entry which is preliminary data.</text>
</comment>
<dbReference type="PATRIC" id="fig|217031.6.peg.3239"/>
<evidence type="ECO:0000256" key="1">
    <source>
        <dbReference type="SAM" id="MobiDB-lite"/>
    </source>
</evidence>
<organism evidence="3 4">
    <name type="scientific">Lederbergia galactosidilytica</name>
    <dbReference type="NCBI Taxonomy" id="217031"/>
    <lineage>
        <taxon>Bacteria</taxon>
        <taxon>Bacillati</taxon>
        <taxon>Bacillota</taxon>
        <taxon>Bacilli</taxon>
        <taxon>Bacillales</taxon>
        <taxon>Bacillaceae</taxon>
        <taxon>Lederbergia</taxon>
    </lineage>
</organism>
<protein>
    <recommendedName>
        <fullName evidence="2">DUF4340 domain-containing protein</fullName>
    </recommendedName>
</protein>
<evidence type="ECO:0000313" key="3">
    <source>
        <dbReference type="EMBL" id="OAK68407.1"/>
    </source>
</evidence>
<sequence length="335" mass="38737">MRRINIKTISLFIIIILVISSLLVIATKRQDQSMEQISQETEEPTEQTQEKQQVQPVLSIKADQVRHLTLENGEKTIELVPDSPYSEEEVRTNLSGWYIHQPYQNVYSVKYNPLVDMLYGIAELKWNKIIGEKENLDKYGLEQPDMKLTFQTEEGEETLLIGDQAGEGKRYAKLTDGEQIGTIAEDVLEPYQLQAFELVEKFVKIIAIDVLEQLQINYGDQEILIEIDHPIEQEDQESPLFFIDDQAVEEDTFRNLYKDIAGLSVDDTVEDATYHSPEATMVYTIFNQEQKEKQEIKVELVSYDKQNFAVFLNGKADFLLKKDVFEQMLKKILQA</sequence>
<dbReference type="OrthoDB" id="2939935at2"/>
<reference evidence="3 4" key="1">
    <citation type="submission" date="2015-05" db="EMBL/GenBank/DDBJ databases">
        <title>Comparison of genome.</title>
        <authorList>
            <person name="Zheng Z."/>
            <person name="Sun M."/>
        </authorList>
    </citation>
    <scope>NUCLEOTIDE SEQUENCE [LARGE SCALE GENOMIC DNA]</scope>
    <source>
        <strain evidence="3 4">G25-74</strain>
    </source>
</reference>
<dbReference type="Proteomes" id="UP000077881">
    <property type="component" value="Unassembled WGS sequence"/>
</dbReference>